<feature type="region of interest" description="Disordered" evidence="1">
    <location>
        <begin position="23"/>
        <end position="44"/>
    </location>
</feature>
<dbReference type="Pfam" id="PF16148">
    <property type="entry name" value="DUF4856"/>
    <property type="match status" value="1"/>
</dbReference>
<reference evidence="3" key="1">
    <citation type="submission" date="2021-05" db="EMBL/GenBank/DDBJ databases">
        <title>Molecular characterization for Shewanella algae harboring chromosomal blaOXA-55-like strains isolated from clinical and environment sample.</title>
        <authorList>
            <person name="Ohama Y."/>
            <person name="Aoki K."/>
            <person name="Harada S."/>
            <person name="Moriya K."/>
            <person name="Ishii Y."/>
            <person name="Tateda K."/>
        </authorList>
    </citation>
    <scope>NUCLEOTIDE SEQUENCE</scope>
    <source>
        <strain evidence="3">JCM 11563</strain>
    </source>
</reference>
<name>A0ABQ4PNB0_9GAMM</name>
<dbReference type="CDD" id="cd11304">
    <property type="entry name" value="Cadherin_repeat"/>
    <property type="match status" value="1"/>
</dbReference>
<dbReference type="Proteomes" id="UP000887104">
    <property type="component" value="Unassembled WGS sequence"/>
</dbReference>
<sequence length="588" mass="62890">MQLKKSILATTIALSMGLLTACGGSDSDSSPAPTPDPAPVNNTPTDIVLSDTTVDENTASAVVGTLSAVDADSGDTHTFTVTGDQFVVVGNTLQLADGVVLDADSGDALEIEVDLTVTDNNESSFTKAVTITVNDVMDRYAFDSKLLDGESSVSYTGQNGRHILIAELNNYIKNQLDDDIDANKFADKAAVLAQLNYFYNPDEETEYDDIAITFIDNSKDGLLSDITGYKSLLGKVAGNDTGGQHKDWNNGAFAGWGATGSTTPTDLLADLFDRLADNAVEKINGNVRKDVLGNDITKVYVDENGVDLVQMIQKFLLMSITYSQAADDYFGVDTDGKGLTTDNTGPAKGDASKPYTNLEHQFDEGFGYFGAAVNYLEYSDVEIAGKVKDGNGRSDWNGSHDTNGDGKIDLRSEYNFGQSVNAAKRDLGTADNAAATDYTTQAMTAFIAGRKLINDNVPQALTDAQLVELQAHAKDGLDAWERAIVATVVHYINDVTADLAPLASGGDSADFDYETLAKHYSEMKGFALGLQFSEYPGISDADFEMLHDLMGVEPVLTGDVDGYIADLAKARDILQASYELDADNVANW</sequence>
<evidence type="ECO:0000256" key="2">
    <source>
        <dbReference type="SAM" id="SignalP"/>
    </source>
</evidence>
<gene>
    <name evidence="3" type="ORF">TUM4438_34590</name>
</gene>
<feature type="chain" id="PRO_5046070714" description="DUF4856 domain-containing protein" evidence="2">
    <location>
        <begin position="22"/>
        <end position="588"/>
    </location>
</feature>
<evidence type="ECO:0000256" key="1">
    <source>
        <dbReference type="SAM" id="MobiDB-lite"/>
    </source>
</evidence>
<organism evidence="3 4">
    <name type="scientific">Shewanella sairae</name>
    <dbReference type="NCBI Taxonomy" id="190310"/>
    <lineage>
        <taxon>Bacteria</taxon>
        <taxon>Pseudomonadati</taxon>
        <taxon>Pseudomonadota</taxon>
        <taxon>Gammaproteobacteria</taxon>
        <taxon>Alteromonadales</taxon>
        <taxon>Shewanellaceae</taxon>
        <taxon>Shewanella</taxon>
    </lineage>
</organism>
<proteinExistence type="predicted"/>
<dbReference type="PROSITE" id="PS51257">
    <property type="entry name" value="PROKAR_LIPOPROTEIN"/>
    <property type="match status" value="1"/>
</dbReference>
<protein>
    <recommendedName>
        <fullName evidence="5">DUF4856 domain-containing protein</fullName>
    </recommendedName>
</protein>
<dbReference type="InterPro" id="IPR032331">
    <property type="entry name" value="DUF4856"/>
</dbReference>
<comment type="caution">
    <text evidence="3">The sequence shown here is derived from an EMBL/GenBank/DDBJ whole genome shotgun (WGS) entry which is preliminary data.</text>
</comment>
<dbReference type="EMBL" id="BPEY01000077">
    <property type="protein sequence ID" value="GIU49929.1"/>
    <property type="molecule type" value="Genomic_DNA"/>
</dbReference>
<dbReference type="Gene3D" id="2.60.40.60">
    <property type="entry name" value="Cadherins"/>
    <property type="match status" value="1"/>
</dbReference>
<accession>A0ABQ4PNB0</accession>
<keyword evidence="4" id="KW-1185">Reference proteome</keyword>
<dbReference type="RefSeq" id="WP_220782429.1">
    <property type="nucleotide sequence ID" value="NZ_BPEY01000077.1"/>
</dbReference>
<evidence type="ECO:0008006" key="5">
    <source>
        <dbReference type="Google" id="ProtNLM"/>
    </source>
</evidence>
<feature type="signal peptide" evidence="2">
    <location>
        <begin position="1"/>
        <end position="21"/>
    </location>
</feature>
<keyword evidence="2" id="KW-0732">Signal</keyword>
<evidence type="ECO:0000313" key="3">
    <source>
        <dbReference type="EMBL" id="GIU49929.1"/>
    </source>
</evidence>
<evidence type="ECO:0000313" key="4">
    <source>
        <dbReference type="Proteomes" id="UP000887104"/>
    </source>
</evidence>